<feature type="transmembrane region" description="Helical" evidence="1">
    <location>
        <begin position="12"/>
        <end position="32"/>
    </location>
</feature>
<name>C2G233_SPHSI</name>
<organism evidence="2 3">
    <name type="scientific">Sphingobacterium spiritivorum ATCC 33300</name>
    <dbReference type="NCBI Taxonomy" id="525372"/>
    <lineage>
        <taxon>Bacteria</taxon>
        <taxon>Pseudomonadati</taxon>
        <taxon>Bacteroidota</taxon>
        <taxon>Sphingobacteriia</taxon>
        <taxon>Sphingobacteriales</taxon>
        <taxon>Sphingobacteriaceae</taxon>
        <taxon>Sphingobacterium</taxon>
    </lineage>
</organism>
<evidence type="ECO:0000313" key="3">
    <source>
        <dbReference type="Proteomes" id="UP000006241"/>
    </source>
</evidence>
<dbReference type="HOGENOM" id="CLU_3103956_0_0_10"/>
<keyword evidence="1" id="KW-1133">Transmembrane helix</keyword>
<evidence type="ECO:0000256" key="1">
    <source>
        <dbReference type="SAM" id="Phobius"/>
    </source>
</evidence>
<sequence>MSGTFFGKWQTLQQVNCFTAFMLLHFYCFMLLKPYAFIPNRLFANLIFFSV</sequence>
<dbReference type="EMBL" id="ACHB01000086">
    <property type="protein sequence ID" value="EEI90723.1"/>
    <property type="molecule type" value="Genomic_DNA"/>
</dbReference>
<keyword evidence="1" id="KW-0812">Transmembrane</keyword>
<proteinExistence type="predicted"/>
<reference evidence="2 3" key="1">
    <citation type="submission" date="2009-01" db="EMBL/GenBank/DDBJ databases">
        <authorList>
            <person name="Qin X."/>
            <person name="Bachman B."/>
            <person name="Battles P."/>
            <person name="Bell A."/>
            <person name="Bess C."/>
            <person name="Bickham C."/>
            <person name="Chaboub L."/>
            <person name="Chen D."/>
            <person name="Coyle M."/>
            <person name="Deiros D.R."/>
            <person name="Dinh H."/>
            <person name="Forbes L."/>
            <person name="Fowler G."/>
            <person name="Francisco L."/>
            <person name="Fu Q."/>
            <person name="Gubbala S."/>
            <person name="Hale W."/>
            <person name="Han Y."/>
            <person name="Hemphill L."/>
            <person name="Highlander S.K."/>
            <person name="Hirani K."/>
            <person name="Hogues M."/>
            <person name="Jackson L."/>
            <person name="Jakkamsetti A."/>
            <person name="Javaid M."/>
            <person name="Jiang H."/>
            <person name="Korchina V."/>
            <person name="Kovar C."/>
            <person name="Lara F."/>
            <person name="Lee S."/>
            <person name="Mata R."/>
            <person name="Mathew T."/>
            <person name="Moen C."/>
            <person name="Morales K."/>
            <person name="Munidasa M."/>
            <person name="Nazareth L."/>
            <person name="Ngo R."/>
            <person name="Nguyen L."/>
            <person name="Okwuonu G."/>
            <person name="Ongeri F."/>
            <person name="Patil S."/>
            <person name="Petrosino J."/>
            <person name="Pham C."/>
            <person name="Pham P."/>
            <person name="Pu L.-L."/>
            <person name="Puazo M."/>
            <person name="Raj R."/>
            <person name="Reid J."/>
            <person name="Rouhana J."/>
            <person name="Saada N."/>
            <person name="Shang Y."/>
            <person name="Simmons D."/>
            <person name="Thornton R."/>
            <person name="Warren J."/>
            <person name="Weissenberger G."/>
            <person name="Zhang J."/>
            <person name="Zhang L."/>
            <person name="Zhou C."/>
            <person name="Zhu D."/>
            <person name="Muzny D."/>
            <person name="Worley K."/>
            <person name="Gibbs R."/>
        </authorList>
    </citation>
    <scope>NUCLEOTIDE SEQUENCE [LARGE SCALE GENOMIC DNA]</scope>
    <source>
        <strain evidence="2 3">ATCC 33300</strain>
    </source>
</reference>
<keyword evidence="1" id="KW-0472">Membrane</keyword>
<protein>
    <submittedName>
        <fullName evidence="2">Uncharacterized protein</fullName>
    </submittedName>
</protein>
<dbReference type="AlphaFoldDB" id="C2G233"/>
<gene>
    <name evidence="2" type="ORF">HMPREF0765_3639</name>
</gene>
<comment type="caution">
    <text evidence="2">The sequence shown here is derived from an EMBL/GenBank/DDBJ whole genome shotgun (WGS) entry which is preliminary data.</text>
</comment>
<accession>C2G233</accession>
<evidence type="ECO:0000313" key="2">
    <source>
        <dbReference type="EMBL" id="EEI90723.1"/>
    </source>
</evidence>
<dbReference type="Proteomes" id="UP000006241">
    <property type="component" value="Unassembled WGS sequence"/>
</dbReference>